<dbReference type="Gene3D" id="1.10.260.40">
    <property type="entry name" value="lambda repressor-like DNA-binding domains"/>
    <property type="match status" value="1"/>
</dbReference>
<dbReference type="InterPro" id="IPR026365">
    <property type="entry name" value="BcepMu_gp16"/>
</dbReference>
<dbReference type="NCBIfam" id="TIGR04111">
    <property type="entry name" value="BcepMu_gp16"/>
    <property type="match status" value="1"/>
</dbReference>
<dbReference type="Proteomes" id="UP000285648">
    <property type="component" value="Unassembled WGS sequence"/>
</dbReference>
<keyword evidence="2" id="KW-1185">Reference proteome</keyword>
<evidence type="ECO:0000313" key="1">
    <source>
        <dbReference type="EMBL" id="RLM23644.1"/>
    </source>
</evidence>
<evidence type="ECO:0000313" key="2">
    <source>
        <dbReference type="Proteomes" id="UP000285648"/>
    </source>
</evidence>
<dbReference type="RefSeq" id="WP_121575064.1">
    <property type="nucleotide sequence ID" value="NZ_MJLZ01000020.1"/>
</dbReference>
<dbReference type="InterPro" id="IPR010982">
    <property type="entry name" value="Lambda_DNA-bd_dom_sf"/>
</dbReference>
<name>A0A421DNP6_9GAMM</name>
<comment type="caution">
    <text evidence="1">The sequence shown here is derived from an EMBL/GenBank/DDBJ whole genome shotgun (WGS) entry which is preliminary data.</text>
</comment>
<evidence type="ECO:0008006" key="3">
    <source>
        <dbReference type="Google" id="ProtNLM"/>
    </source>
</evidence>
<gene>
    <name evidence="1" type="ORF">BIY29_10095</name>
</gene>
<proteinExistence type="predicted"/>
<dbReference type="EMBL" id="MJLZ01000020">
    <property type="protein sequence ID" value="RLM23644.1"/>
    <property type="molecule type" value="Genomic_DNA"/>
</dbReference>
<reference evidence="1 2" key="1">
    <citation type="submission" date="2016-09" db="EMBL/GenBank/DDBJ databases">
        <authorList>
            <person name="Doonan J."/>
            <person name="Pachebat J.A."/>
            <person name="Golyshin P.N."/>
            <person name="Denman S."/>
            <person name="Mcdonald J.E."/>
        </authorList>
    </citation>
    <scope>NUCLEOTIDE SEQUENCE [LARGE SCALE GENOMIC DNA]</scope>
    <source>
        <strain evidence="1 2">NCPPB 3934</strain>
    </source>
</reference>
<dbReference type="AlphaFoldDB" id="A0A421DNP6"/>
<protein>
    <recommendedName>
        <fullName evidence="3">DNA-binding protein</fullName>
    </recommendedName>
</protein>
<organism evidence="1 2">
    <name type="scientific">Brenneria alni</name>
    <dbReference type="NCBI Taxonomy" id="71656"/>
    <lineage>
        <taxon>Bacteria</taxon>
        <taxon>Pseudomonadati</taxon>
        <taxon>Pseudomonadota</taxon>
        <taxon>Gammaproteobacteria</taxon>
        <taxon>Enterobacterales</taxon>
        <taxon>Pectobacteriaceae</taxon>
        <taxon>Brenneria</taxon>
    </lineage>
</organism>
<dbReference type="OrthoDB" id="5679056at2"/>
<accession>A0A421DNP6</accession>
<sequence>MTKRTIKTRAQVKSELARQGIATSELARKYGFNANLVYNILNDDDVSPRHKCRFGESHRIAVTLGLKDGVIAA</sequence>
<dbReference type="GO" id="GO:0003677">
    <property type="term" value="F:DNA binding"/>
    <property type="evidence" value="ECO:0007669"/>
    <property type="project" value="InterPro"/>
</dbReference>